<evidence type="ECO:0000256" key="9">
    <source>
        <dbReference type="ARBA" id="ARBA00023125"/>
    </source>
</evidence>
<dbReference type="Pfam" id="PF00155">
    <property type="entry name" value="Aminotran_1_2"/>
    <property type="match status" value="1"/>
</dbReference>
<comment type="similarity">
    <text evidence="2">In the C-terminal section; belongs to the class-I pyridoxal-phosphate-dependent aminotransferase family.</text>
</comment>
<evidence type="ECO:0000256" key="8">
    <source>
        <dbReference type="ARBA" id="ARBA00023015"/>
    </source>
</evidence>
<dbReference type="GO" id="GO:0003677">
    <property type="term" value="F:DNA binding"/>
    <property type="evidence" value="ECO:0007669"/>
    <property type="project" value="UniProtKB-KW"/>
</dbReference>
<keyword evidence="7" id="KW-0663">Pyridoxal phosphate</keyword>
<reference evidence="12 13" key="1">
    <citation type="submission" date="2020-08" db="EMBL/GenBank/DDBJ databases">
        <title>Genomic Encyclopedia of Type Strains, Phase III (KMG-III): the genomes of soil and plant-associated and newly described type strains.</title>
        <authorList>
            <person name="Whitman W."/>
        </authorList>
    </citation>
    <scope>NUCLEOTIDE SEQUENCE [LARGE SCALE GENOMIC DNA]</scope>
    <source>
        <strain evidence="12 13">CECT 5862</strain>
    </source>
</reference>
<keyword evidence="10" id="KW-0804">Transcription</keyword>
<dbReference type="InterPro" id="IPR015422">
    <property type="entry name" value="PyrdxlP-dep_Trfase_small"/>
</dbReference>
<dbReference type="PROSITE" id="PS50949">
    <property type="entry name" value="HTH_GNTR"/>
    <property type="match status" value="1"/>
</dbReference>
<dbReference type="SMART" id="SM00345">
    <property type="entry name" value="HTH_GNTR"/>
    <property type="match status" value="1"/>
</dbReference>
<keyword evidence="8" id="KW-0805">Transcription regulation</keyword>
<dbReference type="PANTHER" id="PTHR46577:SF2">
    <property type="entry name" value="TRANSCRIPTIONAL REGULATORY PROTEIN"/>
    <property type="match status" value="1"/>
</dbReference>
<comment type="similarity">
    <text evidence="3">Belongs to the class-I pyridoxal-phosphate-dependent aminotransferase family.</text>
</comment>
<evidence type="ECO:0000256" key="1">
    <source>
        <dbReference type="ARBA" id="ARBA00001933"/>
    </source>
</evidence>
<dbReference type="InterPro" id="IPR036388">
    <property type="entry name" value="WH-like_DNA-bd_sf"/>
</dbReference>
<evidence type="ECO:0000256" key="7">
    <source>
        <dbReference type="ARBA" id="ARBA00022898"/>
    </source>
</evidence>
<accession>A0A7W5FQI3</accession>
<dbReference type="GO" id="GO:0003700">
    <property type="term" value="F:DNA-binding transcription factor activity"/>
    <property type="evidence" value="ECO:0007669"/>
    <property type="project" value="InterPro"/>
</dbReference>
<gene>
    <name evidence="12" type="ORF">FHS18_005583</name>
</gene>
<dbReference type="AlphaFoldDB" id="A0A7W5FQI3"/>
<dbReference type="InterPro" id="IPR036390">
    <property type="entry name" value="WH_DNA-bd_sf"/>
</dbReference>
<keyword evidence="6" id="KW-0808">Transferase</keyword>
<evidence type="ECO:0000256" key="5">
    <source>
        <dbReference type="ARBA" id="ARBA00022576"/>
    </source>
</evidence>
<evidence type="ECO:0000256" key="4">
    <source>
        <dbReference type="ARBA" id="ARBA00011738"/>
    </source>
</evidence>
<proteinExistence type="inferred from homology"/>
<keyword evidence="9 12" id="KW-0238">DNA-binding</keyword>
<dbReference type="Gene3D" id="3.90.1150.10">
    <property type="entry name" value="Aspartate Aminotransferase, domain 1"/>
    <property type="match status" value="1"/>
</dbReference>
<dbReference type="SUPFAM" id="SSF53383">
    <property type="entry name" value="PLP-dependent transferases"/>
    <property type="match status" value="1"/>
</dbReference>
<dbReference type="GO" id="GO:0030170">
    <property type="term" value="F:pyridoxal phosphate binding"/>
    <property type="evidence" value="ECO:0007669"/>
    <property type="project" value="InterPro"/>
</dbReference>
<dbReference type="CDD" id="cd07377">
    <property type="entry name" value="WHTH_GntR"/>
    <property type="match status" value="1"/>
</dbReference>
<name>A0A7W5FQI3_9BACL</name>
<evidence type="ECO:0000259" key="11">
    <source>
        <dbReference type="PROSITE" id="PS50949"/>
    </source>
</evidence>
<dbReference type="Gene3D" id="3.40.640.10">
    <property type="entry name" value="Type I PLP-dependent aspartate aminotransferase-like (Major domain)"/>
    <property type="match status" value="1"/>
</dbReference>
<dbReference type="InterPro" id="IPR051446">
    <property type="entry name" value="HTH_trans_reg/aminotransferase"/>
</dbReference>
<dbReference type="Proteomes" id="UP000570361">
    <property type="component" value="Unassembled WGS sequence"/>
</dbReference>
<evidence type="ECO:0000313" key="12">
    <source>
        <dbReference type="EMBL" id="MBB3113471.1"/>
    </source>
</evidence>
<evidence type="ECO:0000256" key="6">
    <source>
        <dbReference type="ARBA" id="ARBA00022679"/>
    </source>
</evidence>
<dbReference type="InterPro" id="IPR004839">
    <property type="entry name" value="Aminotransferase_I/II_large"/>
</dbReference>
<dbReference type="EMBL" id="JACHXK010000019">
    <property type="protein sequence ID" value="MBB3113471.1"/>
    <property type="molecule type" value="Genomic_DNA"/>
</dbReference>
<keyword evidence="5" id="KW-0032">Aminotransferase</keyword>
<dbReference type="CDD" id="cd00609">
    <property type="entry name" value="AAT_like"/>
    <property type="match status" value="1"/>
</dbReference>
<feature type="domain" description="HTH gntR-type" evidence="11">
    <location>
        <begin position="10"/>
        <end position="78"/>
    </location>
</feature>
<evidence type="ECO:0000256" key="2">
    <source>
        <dbReference type="ARBA" id="ARBA00005384"/>
    </source>
</evidence>
<evidence type="ECO:0000256" key="3">
    <source>
        <dbReference type="ARBA" id="ARBA00007441"/>
    </source>
</evidence>
<keyword evidence="13" id="KW-1185">Reference proteome</keyword>
<dbReference type="RefSeq" id="WP_246427942.1">
    <property type="nucleotide sequence ID" value="NZ_JACHXK010000019.1"/>
</dbReference>
<dbReference type="InterPro" id="IPR015421">
    <property type="entry name" value="PyrdxlP-dep_Trfase_major"/>
</dbReference>
<protein>
    <submittedName>
        <fullName evidence="12">DNA-binding transcriptional MocR family regulator</fullName>
    </submittedName>
</protein>
<organism evidence="12 13">
    <name type="scientific">Paenibacillus phyllosphaerae</name>
    <dbReference type="NCBI Taxonomy" id="274593"/>
    <lineage>
        <taxon>Bacteria</taxon>
        <taxon>Bacillati</taxon>
        <taxon>Bacillota</taxon>
        <taxon>Bacilli</taxon>
        <taxon>Bacillales</taxon>
        <taxon>Paenibacillaceae</taxon>
        <taxon>Paenibacillus</taxon>
    </lineage>
</organism>
<dbReference type="SUPFAM" id="SSF46785">
    <property type="entry name" value="Winged helix' DNA-binding domain"/>
    <property type="match status" value="1"/>
</dbReference>
<dbReference type="InterPro" id="IPR000524">
    <property type="entry name" value="Tscrpt_reg_HTH_GntR"/>
</dbReference>
<sequence length="482" mass="55101">MEQSELYAGKQRQSTIYEAVQMRIREGEWKQHDKLPSVRAMAERMQVHRLTVLKAYQQLADEGILYAKYKSGYFVGPLEDFETGVSSEQSWTYQAKPVYVNQSRLSDIHRHSVDYQMAEALIDPQLLPNAYMSNYVKEVFDLYPRVLSTYSSVMGDLELREAMAQFYLDKYGVSVDAAELMITTGSQQAIDLISRALVKPGDKVLIERPTYSPAIDAFLQHRIQLFAVEITPSGYDMAEIEAIMKQERPRLFYMNPTFQNPTGYTVPVHQRKQLIELAERYDCLLVEDDVYQDIYFGSPPPPPFFYYDTEGYVIYIRSFSKYVAPGLRISILAARPSVMSSIVPVKALSDNGTPLLNQKIFQHYFFSSRLQEHVVKLRTALDIRRAKMEQMLAGGWRFDSPNGGLNLWVQVPQSLSVEELLHRSLAQSMAFVPGSICDPLGGMKDRLRLSYSYMNESKLTEGIQRLVTLADELMNDKNGQVG</sequence>
<comment type="subunit">
    <text evidence="4">Homodimer.</text>
</comment>
<dbReference type="Gene3D" id="1.10.10.10">
    <property type="entry name" value="Winged helix-like DNA-binding domain superfamily/Winged helix DNA-binding domain"/>
    <property type="match status" value="1"/>
</dbReference>
<dbReference type="InterPro" id="IPR015424">
    <property type="entry name" value="PyrdxlP-dep_Trfase"/>
</dbReference>
<dbReference type="Pfam" id="PF00392">
    <property type="entry name" value="GntR"/>
    <property type="match status" value="1"/>
</dbReference>
<evidence type="ECO:0000256" key="10">
    <source>
        <dbReference type="ARBA" id="ARBA00023163"/>
    </source>
</evidence>
<dbReference type="FunFam" id="3.40.640.10:FF:000053">
    <property type="entry name" value="Aminotransferase, class I"/>
    <property type="match status" value="1"/>
</dbReference>
<dbReference type="PANTHER" id="PTHR46577">
    <property type="entry name" value="HTH-TYPE TRANSCRIPTIONAL REGULATORY PROTEIN GABR"/>
    <property type="match status" value="1"/>
</dbReference>
<comment type="cofactor">
    <cofactor evidence="1">
        <name>pyridoxal 5'-phosphate</name>
        <dbReference type="ChEBI" id="CHEBI:597326"/>
    </cofactor>
</comment>
<dbReference type="PRINTS" id="PR00035">
    <property type="entry name" value="HTHGNTR"/>
</dbReference>
<dbReference type="GO" id="GO:0008483">
    <property type="term" value="F:transaminase activity"/>
    <property type="evidence" value="ECO:0007669"/>
    <property type="project" value="UniProtKB-KW"/>
</dbReference>
<comment type="caution">
    <text evidence="12">The sequence shown here is derived from an EMBL/GenBank/DDBJ whole genome shotgun (WGS) entry which is preliminary data.</text>
</comment>
<evidence type="ECO:0000313" key="13">
    <source>
        <dbReference type="Proteomes" id="UP000570361"/>
    </source>
</evidence>